<evidence type="ECO:0000313" key="2">
    <source>
        <dbReference type="Proteomes" id="UP000886998"/>
    </source>
</evidence>
<dbReference type="OrthoDB" id="6433789at2759"/>
<keyword evidence="2" id="KW-1185">Reference proteome</keyword>
<proteinExistence type="predicted"/>
<comment type="caution">
    <text evidence="1">The sequence shown here is derived from an EMBL/GenBank/DDBJ whole genome shotgun (WGS) entry which is preliminary data.</text>
</comment>
<protein>
    <submittedName>
        <fullName evidence="1">Uncharacterized protein</fullName>
    </submittedName>
</protein>
<dbReference type="EMBL" id="BMAV01017568">
    <property type="protein sequence ID" value="GFY69350.1"/>
    <property type="molecule type" value="Genomic_DNA"/>
</dbReference>
<evidence type="ECO:0000313" key="1">
    <source>
        <dbReference type="EMBL" id="GFY69350.1"/>
    </source>
</evidence>
<dbReference type="AlphaFoldDB" id="A0A8X7CKU2"/>
<gene>
    <name evidence="1" type="primary">PSTG_19676</name>
    <name evidence="1" type="ORF">TNIN_472071</name>
</gene>
<reference evidence="1" key="1">
    <citation type="submission" date="2020-08" db="EMBL/GenBank/DDBJ databases">
        <title>Multicomponent nature underlies the extraordinary mechanical properties of spider dragline silk.</title>
        <authorList>
            <person name="Kono N."/>
            <person name="Nakamura H."/>
            <person name="Mori M."/>
            <person name="Yoshida Y."/>
            <person name="Ohtoshi R."/>
            <person name="Malay A.D."/>
            <person name="Moran D.A.P."/>
            <person name="Tomita M."/>
            <person name="Numata K."/>
            <person name="Arakawa K."/>
        </authorList>
    </citation>
    <scope>NUCLEOTIDE SEQUENCE</scope>
</reference>
<organism evidence="1 2">
    <name type="scientific">Trichonephila inaurata madagascariensis</name>
    <dbReference type="NCBI Taxonomy" id="2747483"/>
    <lineage>
        <taxon>Eukaryota</taxon>
        <taxon>Metazoa</taxon>
        <taxon>Ecdysozoa</taxon>
        <taxon>Arthropoda</taxon>
        <taxon>Chelicerata</taxon>
        <taxon>Arachnida</taxon>
        <taxon>Araneae</taxon>
        <taxon>Araneomorphae</taxon>
        <taxon>Entelegynae</taxon>
        <taxon>Araneoidea</taxon>
        <taxon>Nephilidae</taxon>
        <taxon>Trichonephila</taxon>
        <taxon>Trichonephila inaurata</taxon>
    </lineage>
</organism>
<sequence length="80" mass="9336">MAPVDCAEPNVEDEIEISDNSNEIRCKTKNNIVNEANKLEAEEYAWYFLFPYGKNGLREQRDVPITQLDYFQYRILGSDT</sequence>
<name>A0A8X7CKU2_9ARAC</name>
<dbReference type="Proteomes" id="UP000886998">
    <property type="component" value="Unassembled WGS sequence"/>
</dbReference>
<accession>A0A8X7CKU2</accession>